<feature type="region of interest" description="Disordered" evidence="1">
    <location>
        <begin position="39"/>
        <end position="101"/>
    </location>
</feature>
<organism evidence="2 3">
    <name type="scientific">Liparis tanakae</name>
    <name type="common">Tanaka's snailfish</name>
    <dbReference type="NCBI Taxonomy" id="230148"/>
    <lineage>
        <taxon>Eukaryota</taxon>
        <taxon>Metazoa</taxon>
        <taxon>Chordata</taxon>
        <taxon>Craniata</taxon>
        <taxon>Vertebrata</taxon>
        <taxon>Euteleostomi</taxon>
        <taxon>Actinopterygii</taxon>
        <taxon>Neopterygii</taxon>
        <taxon>Teleostei</taxon>
        <taxon>Neoteleostei</taxon>
        <taxon>Acanthomorphata</taxon>
        <taxon>Eupercaria</taxon>
        <taxon>Perciformes</taxon>
        <taxon>Cottioidei</taxon>
        <taxon>Cottales</taxon>
        <taxon>Liparidae</taxon>
        <taxon>Liparis</taxon>
    </lineage>
</organism>
<keyword evidence="3" id="KW-1185">Reference proteome</keyword>
<dbReference type="EMBL" id="SRLO01000002">
    <property type="protein sequence ID" value="TNN89168.1"/>
    <property type="molecule type" value="Genomic_DNA"/>
</dbReference>
<comment type="caution">
    <text evidence="2">The sequence shown here is derived from an EMBL/GenBank/DDBJ whole genome shotgun (WGS) entry which is preliminary data.</text>
</comment>
<gene>
    <name evidence="2" type="ORF">EYF80_000456</name>
</gene>
<accession>A0A4Z2JHQ2</accession>
<feature type="compositionally biased region" description="Basic and acidic residues" evidence="1">
    <location>
        <begin position="88"/>
        <end position="101"/>
    </location>
</feature>
<evidence type="ECO:0000313" key="2">
    <source>
        <dbReference type="EMBL" id="TNN89168.1"/>
    </source>
</evidence>
<proteinExistence type="predicted"/>
<name>A0A4Z2JHQ2_9TELE</name>
<dbReference type="AlphaFoldDB" id="A0A4Z2JHQ2"/>
<dbReference type="Proteomes" id="UP000314294">
    <property type="component" value="Unassembled WGS sequence"/>
</dbReference>
<feature type="region of interest" description="Disordered" evidence="1">
    <location>
        <begin position="1"/>
        <end position="23"/>
    </location>
</feature>
<sequence>MLKRSPNGVITDSMKDRVSPSRPLQWRSGTAVELDAGLGRRVQLRRNGGSWQPTAPPLGRNRRAEPRSSPRRPAGFCWPIRQFGEPQHAQHDSVASRRREQ</sequence>
<evidence type="ECO:0000313" key="3">
    <source>
        <dbReference type="Proteomes" id="UP000314294"/>
    </source>
</evidence>
<protein>
    <submittedName>
        <fullName evidence="2">Uncharacterized protein</fullName>
    </submittedName>
</protein>
<evidence type="ECO:0000256" key="1">
    <source>
        <dbReference type="SAM" id="MobiDB-lite"/>
    </source>
</evidence>
<reference evidence="2 3" key="1">
    <citation type="submission" date="2019-03" db="EMBL/GenBank/DDBJ databases">
        <title>First draft genome of Liparis tanakae, snailfish: a comprehensive survey of snailfish specific genes.</title>
        <authorList>
            <person name="Kim W."/>
            <person name="Song I."/>
            <person name="Jeong J.-H."/>
            <person name="Kim D."/>
            <person name="Kim S."/>
            <person name="Ryu S."/>
            <person name="Song J.Y."/>
            <person name="Lee S.K."/>
        </authorList>
    </citation>
    <scope>NUCLEOTIDE SEQUENCE [LARGE SCALE GENOMIC DNA]</scope>
    <source>
        <tissue evidence="2">Muscle</tissue>
    </source>
</reference>